<evidence type="ECO:0000313" key="1">
    <source>
        <dbReference type="EMBL" id="CAG9529634.1"/>
    </source>
</evidence>
<keyword evidence="2" id="KW-1185">Reference proteome</keyword>
<evidence type="ECO:0008006" key="3">
    <source>
        <dbReference type="Google" id="ProtNLM"/>
    </source>
</evidence>
<dbReference type="OrthoDB" id="5811893at2759"/>
<dbReference type="InterPro" id="IPR015919">
    <property type="entry name" value="Cadherin-like_sf"/>
</dbReference>
<reference evidence="1" key="1">
    <citation type="submission" date="2021-09" db="EMBL/GenBank/DDBJ databases">
        <authorList>
            <consortium name="Pathogen Informatics"/>
        </authorList>
    </citation>
    <scope>NUCLEOTIDE SEQUENCE</scope>
</reference>
<comment type="caution">
    <text evidence="1">The sequence shown here is derived from an EMBL/GenBank/DDBJ whole genome shotgun (WGS) entry which is preliminary data.</text>
</comment>
<dbReference type="EMBL" id="CAKAEH010000045">
    <property type="protein sequence ID" value="CAG9529634.1"/>
    <property type="molecule type" value="Genomic_DNA"/>
</dbReference>
<protein>
    <recommendedName>
        <fullName evidence="3">Cadherin domain-containing protein</fullName>
    </recommendedName>
</protein>
<evidence type="ECO:0000313" key="2">
    <source>
        <dbReference type="Proteomes" id="UP000746747"/>
    </source>
</evidence>
<dbReference type="AlphaFoldDB" id="A0A8J2MHR2"/>
<dbReference type="SUPFAM" id="SSF49313">
    <property type="entry name" value="Cadherin-like"/>
    <property type="match status" value="1"/>
</dbReference>
<gene>
    <name evidence="1" type="ORF">CJOHNSTONI_LOCUS197</name>
</gene>
<proteinExistence type="predicted"/>
<organism evidence="1 2">
    <name type="scientific">Cercopithifilaria johnstoni</name>
    <dbReference type="NCBI Taxonomy" id="2874296"/>
    <lineage>
        <taxon>Eukaryota</taxon>
        <taxon>Metazoa</taxon>
        <taxon>Ecdysozoa</taxon>
        <taxon>Nematoda</taxon>
        <taxon>Chromadorea</taxon>
        <taxon>Rhabditida</taxon>
        <taxon>Spirurina</taxon>
        <taxon>Spiruromorpha</taxon>
        <taxon>Filarioidea</taxon>
        <taxon>Onchocercidae</taxon>
        <taxon>Cercopithifilaria</taxon>
    </lineage>
</organism>
<dbReference type="GO" id="GO:0016020">
    <property type="term" value="C:membrane"/>
    <property type="evidence" value="ECO:0007669"/>
    <property type="project" value="InterPro"/>
</dbReference>
<sequence length="351" mass="40109">MVETITPQRIFIINVNIVGNSSPSFSADIYNATLRNDVIPETAVLFDKEIRMINVPNSTDLHISIISNSTDLPFVLSYKKKRNIHYAELYISRRLKLTDGIFQSFYIGALDKRNLIRLAVARIDISLEEVPVSAPKFNNVHYFKQMDELRPHVTVLRVAAKTSKGAVVYRIEPEDVPFDVTPFSGDIFSRYSIPNGKYSFDIIATDSLAQEARANVRIMVGPRIDPKRQFKELKTKNSHHRRSRRDFGDEIVITLKENHSIGLLEEKINLRPDEKVVFAPTTTDYLKIHGNGLIELIKPLNYEFEITHQAAVQISGLFKGQPLFDYYPNPLGSLFHSLPYYVVMLILNITE</sequence>
<accession>A0A8J2MHR2</accession>
<dbReference type="GO" id="GO:0005509">
    <property type="term" value="F:calcium ion binding"/>
    <property type="evidence" value="ECO:0007669"/>
    <property type="project" value="InterPro"/>
</dbReference>
<dbReference type="Proteomes" id="UP000746747">
    <property type="component" value="Unassembled WGS sequence"/>
</dbReference>
<name>A0A8J2MHR2_9BILA</name>